<gene>
    <name evidence="9" type="ORF">A3K89_16050</name>
</gene>
<feature type="transmembrane region" description="Helical" evidence="7">
    <location>
        <begin position="227"/>
        <end position="248"/>
    </location>
</feature>
<dbReference type="PANTHER" id="PTHR33362">
    <property type="entry name" value="SIALIC ACID TRAP TRANSPORTER PERMEASE PROTEIN SIAT-RELATED"/>
    <property type="match status" value="1"/>
</dbReference>
<comment type="caution">
    <text evidence="9">The sequence shown here is derived from an EMBL/GenBank/DDBJ whole genome shotgun (WGS) entry which is preliminary data.</text>
</comment>
<feature type="transmembrane region" description="Helical" evidence="7">
    <location>
        <begin position="459"/>
        <end position="480"/>
    </location>
</feature>
<feature type="transmembrane region" description="Helical" evidence="7">
    <location>
        <begin position="103"/>
        <end position="122"/>
    </location>
</feature>
<evidence type="ECO:0000313" key="10">
    <source>
        <dbReference type="Proteomes" id="UP000077519"/>
    </source>
</evidence>
<evidence type="ECO:0000256" key="3">
    <source>
        <dbReference type="ARBA" id="ARBA00022519"/>
    </source>
</evidence>
<evidence type="ECO:0000256" key="6">
    <source>
        <dbReference type="ARBA" id="ARBA00023136"/>
    </source>
</evidence>
<evidence type="ECO:0000313" key="9">
    <source>
        <dbReference type="EMBL" id="OAK56351.1"/>
    </source>
</evidence>
<dbReference type="EMBL" id="LVHI01000004">
    <property type="protein sequence ID" value="OAK56351.1"/>
    <property type="molecule type" value="Genomic_DNA"/>
</dbReference>
<dbReference type="Proteomes" id="UP000077519">
    <property type="component" value="Unassembled WGS sequence"/>
</dbReference>
<comment type="subcellular location">
    <subcellularLocation>
        <location evidence="1">Cell inner membrane</location>
        <topology evidence="1">Multi-pass membrane protein</topology>
    </subcellularLocation>
</comment>
<dbReference type="PANTHER" id="PTHR33362:SF5">
    <property type="entry name" value="C4-DICARBOXYLATE TRAP TRANSPORTER LARGE PERMEASE PROTEIN DCTM"/>
    <property type="match status" value="1"/>
</dbReference>
<feature type="transmembrane region" description="Helical" evidence="7">
    <location>
        <begin position="269"/>
        <end position="291"/>
    </location>
</feature>
<reference evidence="9 10" key="1">
    <citation type="submission" date="2016-03" db="EMBL/GenBank/DDBJ databases">
        <title>Genome sequence of Rhodococcus kyotonensis KB10.</title>
        <authorList>
            <person name="Jeong H."/>
            <person name="Hong C.E."/>
            <person name="Jo S.H."/>
            <person name="Park J.M."/>
        </authorList>
    </citation>
    <scope>NUCLEOTIDE SEQUENCE [LARGE SCALE GENOMIC DNA]</scope>
    <source>
        <strain evidence="9 10">KB10</strain>
    </source>
</reference>
<dbReference type="RefSeq" id="WP_068421732.1">
    <property type="nucleotide sequence ID" value="NZ_LVHI01000004.1"/>
</dbReference>
<feature type="transmembrane region" description="Helical" evidence="7">
    <location>
        <begin position="22"/>
        <end position="45"/>
    </location>
</feature>
<evidence type="ECO:0000256" key="1">
    <source>
        <dbReference type="ARBA" id="ARBA00004429"/>
    </source>
</evidence>
<evidence type="ECO:0000256" key="2">
    <source>
        <dbReference type="ARBA" id="ARBA00022475"/>
    </source>
</evidence>
<proteinExistence type="predicted"/>
<feature type="transmembrane region" description="Helical" evidence="7">
    <location>
        <begin position="297"/>
        <end position="313"/>
    </location>
</feature>
<feature type="transmembrane region" description="Helical" evidence="7">
    <location>
        <begin position="412"/>
        <end position="439"/>
    </location>
</feature>
<dbReference type="Pfam" id="PF06808">
    <property type="entry name" value="DctM"/>
    <property type="match status" value="1"/>
</dbReference>
<dbReference type="InterPro" id="IPR004681">
    <property type="entry name" value="TRAP_DctM"/>
</dbReference>
<dbReference type="AlphaFoldDB" id="A0A177YLS4"/>
<dbReference type="InterPro" id="IPR010656">
    <property type="entry name" value="DctM"/>
</dbReference>
<evidence type="ECO:0000256" key="5">
    <source>
        <dbReference type="ARBA" id="ARBA00022989"/>
    </source>
</evidence>
<keyword evidence="4 7" id="KW-0812">Transmembrane</keyword>
<feature type="transmembrane region" description="Helical" evidence="7">
    <location>
        <begin position="370"/>
        <end position="400"/>
    </location>
</feature>
<keyword evidence="3" id="KW-0997">Cell inner membrane</keyword>
<feature type="domain" description="TRAP C4-dicarboxylate transport system permease DctM subunit" evidence="8">
    <location>
        <begin position="57"/>
        <end position="480"/>
    </location>
</feature>
<feature type="transmembrane region" description="Helical" evidence="7">
    <location>
        <begin position="325"/>
        <end position="350"/>
    </location>
</feature>
<evidence type="ECO:0000256" key="7">
    <source>
        <dbReference type="SAM" id="Phobius"/>
    </source>
</evidence>
<feature type="transmembrane region" description="Helical" evidence="7">
    <location>
        <begin position="57"/>
        <end position="83"/>
    </location>
</feature>
<feature type="transmembrane region" description="Helical" evidence="7">
    <location>
        <begin position="187"/>
        <end position="215"/>
    </location>
</feature>
<keyword evidence="10" id="KW-1185">Reference proteome</keyword>
<keyword evidence="6 7" id="KW-0472">Membrane</keyword>
<sequence length="493" mass="51748">MTAVATRERPRPLPGRVRAGRFPTGSVTLTVFVLAAAGSSVGMFLGGSKETIGVLSIVLLLSLIFLRMHIGFALLVSALLGMWALRDFGVVTSTVSKLPYHNVAQWTLSVVPMFVFMGLLLWRSGVTEKLYDVARTWLGWMPGGLAVGTNLAGAGLASVSGSTVGTTYALARIGIPEMLRAGYDKRLAIGSVMAAGLPGQLIPPSITLVVFAGIAEVPVGEQLLAGVGPGIAVAILFSIALMAAAAVVKPKTPERVSTDVASPAAKWRALASVWPVPVLVLVVVVGMFSGFFTATEAGAAAAMVALFVALFARRHDRPWSAVSEAAVSAVASTGSIFLMLLGATALSRMLPLTGLTTGFTDWTTGLGLSAWQFLGLMTVVYLVMGMFLDALAMMLLTVPLLIPTLAYLDISLLWFGVFVVFMGELAVITPPVGILSYIVHGVAQDPEVNLGNKISLRDVFASVAWVMPIALIFVVLMVLFPQVATFLPSQMGG</sequence>
<dbReference type="GO" id="GO:0022857">
    <property type="term" value="F:transmembrane transporter activity"/>
    <property type="evidence" value="ECO:0007669"/>
    <property type="project" value="TreeGrafter"/>
</dbReference>
<keyword evidence="2" id="KW-1003">Cell membrane</keyword>
<name>A0A177YLS4_9NOCA</name>
<accession>A0A177YLS4</accession>
<protein>
    <submittedName>
        <fullName evidence="9">C4-dicarboxylate ABC transporter permease</fullName>
    </submittedName>
</protein>
<evidence type="ECO:0000256" key="4">
    <source>
        <dbReference type="ARBA" id="ARBA00022692"/>
    </source>
</evidence>
<organism evidence="9 10">
    <name type="scientific">Rhodococcoides kyotonense</name>
    <dbReference type="NCBI Taxonomy" id="398843"/>
    <lineage>
        <taxon>Bacteria</taxon>
        <taxon>Bacillati</taxon>
        <taxon>Actinomycetota</taxon>
        <taxon>Actinomycetes</taxon>
        <taxon>Mycobacteriales</taxon>
        <taxon>Nocardiaceae</taxon>
        <taxon>Rhodococcoides</taxon>
    </lineage>
</organism>
<keyword evidence="5 7" id="KW-1133">Transmembrane helix</keyword>
<evidence type="ECO:0000259" key="8">
    <source>
        <dbReference type="Pfam" id="PF06808"/>
    </source>
</evidence>
<dbReference type="GO" id="GO:0005886">
    <property type="term" value="C:plasma membrane"/>
    <property type="evidence" value="ECO:0007669"/>
    <property type="project" value="UniProtKB-SubCell"/>
</dbReference>